<dbReference type="PANTHER" id="PTHR12468:SF2">
    <property type="entry name" value="GPI MANNOSYLTRANSFERASE 2"/>
    <property type="match status" value="1"/>
</dbReference>
<feature type="transmembrane region" description="Helical" evidence="10">
    <location>
        <begin position="176"/>
        <end position="199"/>
    </location>
</feature>
<feature type="transmembrane region" description="Helical" evidence="10">
    <location>
        <begin position="376"/>
        <end position="393"/>
    </location>
</feature>
<comment type="pathway">
    <text evidence="2">Glycolipid biosynthesis; glycosylphosphatidylinositol-anchor biosynthesis.</text>
</comment>
<feature type="transmembrane region" description="Helical" evidence="10">
    <location>
        <begin position="423"/>
        <end position="443"/>
    </location>
</feature>
<keyword evidence="9 10" id="KW-0472">Membrane</keyword>
<evidence type="ECO:0000256" key="2">
    <source>
        <dbReference type="ARBA" id="ARBA00004687"/>
    </source>
</evidence>
<keyword evidence="7" id="KW-0256">Endoplasmic reticulum</keyword>
<evidence type="ECO:0000256" key="4">
    <source>
        <dbReference type="ARBA" id="ARBA00022676"/>
    </source>
</evidence>
<accession>A0A662ZJK4</accession>
<comment type="subcellular location">
    <subcellularLocation>
        <location evidence="1">Endoplasmic reticulum membrane</location>
        <topology evidence="1">Multi-pass membrane protein</topology>
    </subcellularLocation>
</comment>
<dbReference type="GO" id="GO:0031501">
    <property type="term" value="C:mannosyltransferase complex"/>
    <property type="evidence" value="ECO:0007669"/>
    <property type="project" value="TreeGrafter"/>
</dbReference>
<keyword evidence="5" id="KW-0808">Transferase</keyword>
<evidence type="ECO:0000313" key="12">
    <source>
        <dbReference type="Proteomes" id="UP000243745"/>
    </source>
</evidence>
<keyword evidence="4" id="KW-0328">Glycosyltransferase</keyword>
<evidence type="ECO:0008006" key="13">
    <source>
        <dbReference type="Google" id="ProtNLM"/>
    </source>
</evidence>
<evidence type="ECO:0000256" key="9">
    <source>
        <dbReference type="ARBA" id="ARBA00023136"/>
    </source>
</evidence>
<evidence type="ECO:0000256" key="7">
    <source>
        <dbReference type="ARBA" id="ARBA00022824"/>
    </source>
</evidence>
<proteinExistence type="predicted"/>
<evidence type="ECO:0000256" key="6">
    <source>
        <dbReference type="ARBA" id="ARBA00022692"/>
    </source>
</evidence>
<organism evidence="11 12">
    <name type="scientific">Ruminobacter amylophilus</name>
    <dbReference type="NCBI Taxonomy" id="867"/>
    <lineage>
        <taxon>Bacteria</taxon>
        <taxon>Pseudomonadati</taxon>
        <taxon>Pseudomonadota</taxon>
        <taxon>Gammaproteobacteria</taxon>
        <taxon>Aeromonadales</taxon>
        <taxon>Succinivibrionaceae</taxon>
        <taxon>Ruminobacter</taxon>
    </lineage>
</organism>
<reference evidence="11 12" key="1">
    <citation type="submission" date="2016-10" db="EMBL/GenBank/DDBJ databases">
        <authorList>
            <person name="Varghese N."/>
            <person name="Submissions S."/>
        </authorList>
    </citation>
    <scope>NUCLEOTIDE SEQUENCE [LARGE SCALE GENOMIC DNA]</scope>
    <source>
        <strain evidence="11 12">DSM 1361</strain>
    </source>
</reference>
<dbReference type="PANTHER" id="PTHR12468">
    <property type="entry name" value="GPI MANNOSYLTRANSFERASE 2"/>
    <property type="match status" value="1"/>
</dbReference>
<dbReference type="OrthoDB" id="573863at2"/>
<keyword evidence="12" id="KW-1185">Reference proteome</keyword>
<gene>
    <name evidence="11" type="ORF">SAMN02910344_01552</name>
</gene>
<protein>
    <recommendedName>
        <fullName evidence="13">Mannosyltransferase (PIG-V)</fullName>
    </recommendedName>
</protein>
<dbReference type="RefSeq" id="WP_093142564.1">
    <property type="nucleotide sequence ID" value="NZ_FOXF01000029.1"/>
</dbReference>
<evidence type="ECO:0000313" key="11">
    <source>
        <dbReference type="EMBL" id="SFP49988.1"/>
    </source>
</evidence>
<feature type="transmembrane region" description="Helical" evidence="10">
    <location>
        <begin position="297"/>
        <end position="316"/>
    </location>
</feature>
<evidence type="ECO:0000256" key="1">
    <source>
        <dbReference type="ARBA" id="ARBA00004477"/>
    </source>
</evidence>
<keyword evidence="3" id="KW-0337">GPI-anchor biosynthesis</keyword>
<dbReference type="GO" id="GO:0004376">
    <property type="term" value="F:GPI mannosyltransferase activity"/>
    <property type="evidence" value="ECO:0007669"/>
    <property type="project" value="InterPro"/>
</dbReference>
<dbReference type="EMBL" id="FOXF01000029">
    <property type="protein sequence ID" value="SFP49988.1"/>
    <property type="molecule type" value="Genomic_DNA"/>
</dbReference>
<sequence length="448" mass="51308">MHNNINNEKTYRSNSRAVSTPVYGWNRTWDCSYTKNSYSGVFSGKDQPSSLNNLNRGSGWGRFFRTDILNRMVSESLWIILLFLLSRLVLFSIIYLGNVHYPPEINYIHEPVFSSMVTDTMNIMCQFDCGWFETVARDGYAPVPQNLTTGHAANWAFLPGYPMTGRLAAMVFGENYLAGLLAVSNLAFLLALFLWNNYLKVLGFSRPARDISTVLLCFLPYSIYFMAPYSESLFLVFSILAFTFLSRKNFLMAGLVAMGMTATRNVGVMFVFPLLLAGIMEYGFRNLFTFNRNNLKLILGIMCVPLPMFIYQNYLYTLTGDSFAFMHIQWAWGRSMGNPVKYVIDGLMTGGYKEYFSIVIILSLPLVWYLFRKKYYAEALYFAICILIPIMTGVNAFPRYMFCMLPCLLTFTLIARNSSTARCLLPVVFALFSVFFAMAWGHYKFFVI</sequence>
<evidence type="ECO:0000256" key="8">
    <source>
        <dbReference type="ARBA" id="ARBA00022989"/>
    </source>
</evidence>
<dbReference type="AlphaFoldDB" id="A0A662ZJK4"/>
<feature type="transmembrane region" description="Helical" evidence="10">
    <location>
        <begin position="250"/>
        <end position="276"/>
    </location>
</feature>
<dbReference type="GO" id="GO:0006506">
    <property type="term" value="P:GPI anchor biosynthetic process"/>
    <property type="evidence" value="ECO:0007669"/>
    <property type="project" value="UniProtKB-UniPathway"/>
</dbReference>
<keyword evidence="8 10" id="KW-1133">Transmembrane helix</keyword>
<name>A0A662ZJK4_9GAMM</name>
<dbReference type="GO" id="GO:0016020">
    <property type="term" value="C:membrane"/>
    <property type="evidence" value="ECO:0007669"/>
    <property type="project" value="GOC"/>
</dbReference>
<dbReference type="GO" id="GO:0000009">
    <property type="term" value="F:alpha-1,6-mannosyltransferase activity"/>
    <property type="evidence" value="ECO:0007669"/>
    <property type="project" value="InterPro"/>
</dbReference>
<feature type="transmembrane region" description="Helical" evidence="10">
    <location>
        <begin position="355"/>
        <end position="371"/>
    </location>
</feature>
<feature type="transmembrane region" description="Helical" evidence="10">
    <location>
        <begin position="77"/>
        <end position="97"/>
    </location>
</feature>
<evidence type="ECO:0000256" key="10">
    <source>
        <dbReference type="SAM" id="Phobius"/>
    </source>
</evidence>
<dbReference type="InterPro" id="IPR007315">
    <property type="entry name" value="PIG-V/Gpi18"/>
</dbReference>
<dbReference type="UniPathway" id="UPA00196"/>
<dbReference type="Proteomes" id="UP000243745">
    <property type="component" value="Unassembled WGS sequence"/>
</dbReference>
<keyword evidence="6 10" id="KW-0812">Transmembrane</keyword>
<evidence type="ECO:0000256" key="3">
    <source>
        <dbReference type="ARBA" id="ARBA00022502"/>
    </source>
</evidence>
<evidence type="ECO:0000256" key="5">
    <source>
        <dbReference type="ARBA" id="ARBA00022679"/>
    </source>
</evidence>